<dbReference type="EMBL" id="BTGD01000010">
    <property type="protein sequence ID" value="GMM56779.1"/>
    <property type="molecule type" value="Genomic_DNA"/>
</dbReference>
<dbReference type="Pfam" id="PF00481">
    <property type="entry name" value="PP2C"/>
    <property type="match status" value="1"/>
</dbReference>
<dbReference type="SMART" id="SM00332">
    <property type="entry name" value="PP2Cc"/>
    <property type="match status" value="1"/>
</dbReference>
<comment type="similarity">
    <text evidence="3 10">Belongs to the PP2C family.</text>
</comment>
<evidence type="ECO:0000256" key="1">
    <source>
        <dbReference type="ARBA" id="ARBA00001936"/>
    </source>
</evidence>
<comment type="cofactor">
    <cofactor evidence="1">
        <name>Mn(2+)</name>
        <dbReference type="ChEBI" id="CHEBI:29035"/>
    </cofactor>
</comment>
<evidence type="ECO:0000256" key="6">
    <source>
        <dbReference type="ARBA" id="ARBA00022801"/>
    </source>
</evidence>
<keyword evidence="7 10" id="KW-0904">Protein phosphatase</keyword>
<dbReference type="GO" id="GO:1904289">
    <property type="term" value="P:regulation of mitotic DNA damage checkpoint"/>
    <property type="evidence" value="ECO:0007669"/>
    <property type="project" value="UniProtKB-ARBA"/>
</dbReference>
<organism evidence="13 14">
    <name type="scientific">Maudiozyma humilis</name>
    <name type="common">Sour dough yeast</name>
    <name type="synonym">Kazachstania humilis</name>
    <dbReference type="NCBI Taxonomy" id="51915"/>
    <lineage>
        <taxon>Eukaryota</taxon>
        <taxon>Fungi</taxon>
        <taxon>Dikarya</taxon>
        <taxon>Ascomycota</taxon>
        <taxon>Saccharomycotina</taxon>
        <taxon>Saccharomycetes</taxon>
        <taxon>Saccharomycetales</taxon>
        <taxon>Saccharomycetaceae</taxon>
        <taxon>Maudiozyma</taxon>
    </lineage>
</organism>
<dbReference type="GO" id="GO:0046872">
    <property type="term" value="F:metal ion binding"/>
    <property type="evidence" value="ECO:0007669"/>
    <property type="project" value="UniProtKB-KW"/>
</dbReference>
<reference evidence="13 14" key="1">
    <citation type="journal article" date="2023" name="Elife">
        <title>Identification of key yeast species and microbe-microbe interactions impacting larval growth of Drosophila in the wild.</title>
        <authorList>
            <person name="Mure A."/>
            <person name="Sugiura Y."/>
            <person name="Maeda R."/>
            <person name="Honda K."/>
            <person name="Sakurai N."/>
            <person name="Takahashi Y."/>
            <person name="Watada M."/>
            <person name="Katoh T."/>
            <person name="Gotoh A."/>
            <person name="Gotoh Y."/>
            <person name="Taniguchi I."/>
            <person name="Nakamura K."/>
            <person name="Hayashi T."/>
            <person name="Katayama T."/>
            <person name="Uemura T."/>
            <person name="Hattori Y."/>
        </authorList>
    </citation>
    <scope>NUCLEOTIDE SEQUENCE [LARGE SCALE GENOMIC DNA]</scope>
    <source>
        <strain evidence="13 14">KH-74</strain>
    </source>
</reference>
<comment type="caution">
    <text evidence="13">The sequence shown here is derived from an EMBL/GenBank/DDBJ whole genome shotgun (WGS) entry which is preliminary data.</text>
</comment>
<comment type="catalytic activity">
    <reaction evidence="9">
        <text>O-phospho-L-threonyl-[protein] + H2O = L-threonyl-[protein] + phosphate</text>
        <dbReference type="Rhea" id="RHEA:47004"/>
        <dbReference type="Rhea" id="RHEA-COMP:11060"/>
        <dbReference type="Rhea" id="RHEA-COMP:11605"/>
        <dbReference type="ChEBI" id="CHEBI:15377"/>
        <dbReference type="ChEBI" id="CHEBI:30013"/>
        <dbReference type="ChEBI" id="CHEBI:43474"/>
        <dbReference type="ChEBI" id="CHEBI:61977"/>
        <dbReference type="EC" id="3.1.3.16"/>
    </reaction>
    <physiologicalReaction direction="left-to-right" evidence="9">
        <dbReference type="Rhea" id="RHEA:47005"/>
    </physiologicalReaction>
</comment>
<evidence type="ECO:0000256" key="4">
    <source>
        <dbReference type="ARBA" id="ARBA00013081"/>
    </source>
</evidence>
<evidence type="ECO:0000256" key="11">
    <source>
        <dbReference type="SAM" id="MobiDB-lite"/>
    </source>
</evidence>
<dbReference type="PANTHER" id="PTHR13832">
    <property type="entry name" value="PROTEIN PHOSPHATASE 2C"/>
    <property type="match status" value="1"/>
</dbReference>
<dbReference type="CDD" id="cd00143">
    <property type="entry name" value="PP2Cc"/>
    <property type="match status" value="1"/>
</dbReference>
<evidence type="ECO:0000256" key="3">
    <source>
        <dbReference type="ARBA" id="ARBA00006702"/>
    </source>
</evidence>
<dbReference type="Gene3D" id="3.60.40.10">
    <property type="entry name" value="PPM-type phosphatase domain"/>
    <property type="match status" value="1"/>
</dbReference>
<dbReference type="PANTHER" id="PTHR13832:SF565">
    <property type="entry name" value="AT28366P-RELATED"/>
    <property type="match status" value="1"/>
</dbReference>
<dbReference type="InterPro" id="IPR001932">
    <property type="entry name" value="PPM-type_phosphatase-like_dom"/>
</dbReference>
<comment type="cofactor">
    <cofactor evidence="2">
        <name>Mg(2+)</name>
        <dbReference type="ChEBI" id="CHEBI:18420"/>
    </cofactor>
</comment>
<dbReference type="InterPro" id="IPR036457">
    <property type="entry name" value="PPM-type-like_dom_sf"/>
</dbReference>
<proteinExistence type="inferred from homology"/>
<dbReference type="EC" id="3.1.3.16" evidence="4"/>
<evidence type="ECO:0000256" key="2">
    <source>
        <dbReference type="ARBA" id="ARBA00001946"/>
    </source>
</evidence>
<evidence type="ECO:0000313" key="14">
    <source>
        <dbReference type="Proteomes" id="UP001377567"/>
    </source>
</evidence>
<accession>A0AAV5S2C5</accession>
<evidence type="ECO:0000256" key="10">
    <source>
        <dbReference type="RuleBase" id="RU003465"/>
    </source>
</evidence>
<evidence type="ECO:0000313" key="13">
    <source>
        <dbReference type="EMBL" id="GMM56779.1"/>
    </source>
</evidence>
<dbReference type="GO" id="GO:0004722">
    <property type="term" value="F:protein serine/threonine phosphatase activity"/>
    <property type="evidence" value="ECO:0007669"/>
    <property type="project" value="UniProtKB-EC"/>
</dbReference>
<keyword evidence="8" id="KW-0464">Manganese</keyword>
<evidence type="ECO:0000256" key="5">
    <source>
        <dbReference type="ARBA" id="ARBA00022723"/>
    </source>
</evidence>
<dbReference type="InterPro" id="IPR000222">
    <property type="entry name" value="PP2C_BS"/>
</dbReference>
<sequence>MGQILSNPIIDKERGDASDSLTAYGVCSMQGWRTSMEDAHITEPRVLDHVSEDHLALYAVFDGHGGSNVARECSSSMCRTLRQLVHANDGGHPNYAQILINCFLEMDQDIREDPELTREPSGCTATTLLISKNQGLLVCANAGDSRTVLSLDGCAKALSFDHKPGMIAESSRIIAAGGWVDMDRVNGNLALSRAIGDYTYKNNRDLGPREQVVTALPDTIQHYINLDHDEFVILACDGIWDCLTSQECVDLVHYGINTCTMTLSDICSRIIDVCCAPTIEGSGIGCDNMSIEIVALLRDGETTNGWMERMRMRASNHSLSFEEMRKRIYNQYLPQDPSRIFEVTTDHGDGMHERDAVEQHDTAQYDPVSPVLSSATLGVIDSANNAPLIPPVHADVNKSAPPAQEDGGGGINLFSVEAMLEAGMQAQENANTAFNMKDRHSDGLSGMLHSLTSGVIGETGPYLSEEEEESERETRMASALSS</sequence>
<name>A0AAV5S2C5_MAUHU</name>
<keyword evidence="14" id="KW-1185">Reference proteome</keyword>
<dbReference type="AlphaFoldDB" id="A0AAV5S2C5"/>
<dbReference type="Proteomes" id="UP001377567">
    <property type="component" value="Unassembled WGS sequence"/>
</dbReference>
<dbReference type="SUPFAM" id="SSF81606">
    <property type="entry name" value="PP2C-like"/>
    <property type="match status" value="1"/>
</dbReference>
<dbReference type="PROSITE" id="PS51746">
    <property type="entry name" value="PPM_2"/>
    <property type="match status" value="1"/>
</dbReference>
<feature type="region of interest" description="Disordered" evidence="11">
    <location>
        <begin position="456"/>
        <end position="482"/>
    </location>
</feature>
<feature type="domain" description="PPM-type phosphatase" evidence="12">
    <location>
        <begin position="23"/>
        <end position="296"/>
    </location>
</feature>
<evidence type="ECO:0000259" key="12">
    <source>
        <dbReference type="PROSITE" id="PS51746"/>
    </source>
</evidence>
<dbReference type="GO" id="GO:0010508">
    <property type="term" value="P:positive regulation of autophagy"/>
    <property type="evidence" value="ECO:0007669"/>
    <property type="project" value="UniProtKB-ARBA"/>
</dbReference>
<protein>
    <recommendedName>
        <fullName evidence="4">protein-serine/threonine phosphatase</fullName>
        <ecNumber evidence="4">3.1.3.16</ecNumber>
    </recommendedName>
</protein>
<gene>
    <name evidence="13" type="ORF">DAKH74_033950</name>
</gene>
<evidence type="ECO:0000256" key="7">
    <source>
        <dbReference type="ARBA" id="ARBA00022912"/>
    </source>
</evidence>
<evidence type="ECO:0000256" key="8">
    <source>
        <dbReference type="ARBA" id="ARBA00023211"/>
    </source>
</evidence>
<keyword evidence="6 10" id="KW-0378">Hydrolase</keyword>
<evidence type="ECO:0000256" key="9">
    <source>
        <dbReference type="ARBA" id="ARBA00048832"/>
    </source>
</evidence>
<keyword evidence="5" id="KW-0479">Metal-binding</keyword>
<dbReference type="InterPro" id="IPR015655">
    <property type="entry name" value="PP2C"/>
</dbReference>
<dbReference type="GO" id="GO:1903753">
    <property type="term" value="P:negative regulation of p38MAPK cascade"/>
    <property type="evidence" value="ECO:0007669"/>
    <property type="project" value="UniProtKB-ARBA"/>
</dbReference>
<dbReference type="PROSITE" id="PS01032">
    <property type="entry name" value="PPM_1"/>
    <property type="match status" value="1"/>
</dbReference>
<dbReference type="FunFam" id="3.60.40.10:FF:000016">
    <property type="entry name" value="Protein phosphatase 2C"/>
    <property type="match status" value="1"/>
</dbReference>